<dbReference type="PANTHER" id="PTHR46112">
    <property type="entry name" value="AMINOPEPTIDASE"/>
    <property type="match status" value="1"/>
</dbReference>
<dbReference type="AlphaFoldDB" id="A0A1B6VKF9"/>
<proteinExistence type="predicted"/>
<dbReference type="InterPro" id="IPR050659">
    <property type="entry name" value="Peptidase_M24B"/>
</dbReference>
<dbReference type="PANTHER" id="PTHR46112:SF2">
    <property type="entry name" value="XAA-PRO AMINOPEPTIDASE P-RELATED"/>
    <property type="match status" value="1"/>
</dbReference>
<keyword evidence="2" id="KW-0645">Protease</keyword>
<comment type="caution">
    <text evidence="2">The sequence shown here is derived from an EMBL/GenBank/DDBJ whole genome shotgun (WGS) entry which is preliminary data.</text>
</comment>
<organism evidence="2 3">
    <name type="scientific">Gluconobacter cerinus</name>
    <dbReference type="NCBI Taxonomy" id="38307"/>
    <lineage>
        <taxon>Bacteria</taxon>
        <taxon>Pseudomonadati</taxon>
        <taxon>Pseudomonadota</taxon>
        <taxon>Alphaproteobacteria</taxon>
        <taxon>Acetobacterales</taxon>
        <taxon>Acetobacteraceae</taxon>
        <taxon>Gluconobacter</taxon>
    </lineage>
</organism>
<evidence type="ECO:0000259" key="1">
    <source>
        <dbReference type="Pfam" id="PF00557"/>
    </source>
</evidence>
<evidence type="ECO:0000313" key="2">
    <source>
        <dbReference type="EMBL" id="OAJ67703.1"/>
    </source>
</evidence>
<dbReference type="Pfam" id="PF00557">
    <property type="entry name" value="Peptidase_M24"/>
    <property type="match status" value="1"/>
</dbReference>
<reference evidence="2 3" key="1">
    <citation type="submission" date="2016-03" db="EMBL/GenBank/DDBJ databases">
        <title>Draft genome sequence of Gluconobacter cerinus strain CECT 9110.</title>
        <authorList>
            <person name="Sainz F."/>
            <person name="Mas A."/>
            <person name="Torija M.J."/>
        </authorList>
    </citation>
    <scope>NUCLEOTIDE SEQUENCE [LARGE SCALE GENOMIC DNA]</scope>
    <source>
        <strain evidence="2 3">CECT 9110</strain>
    </source>
</reference>
<dbReference type="GO" id="GO:0004177">
    <property type="term" value="F:aminopeptidase activity"/>
    <property type="evidence" value="ECO:0007669"/>
    <property type="project" value="UniProtKB-KW"/>
</dbReference>
<sequence>MTASLPSDLNHYTTAQDIARAVLTDITAHIVPGASEASVHKACHDLMLAHGATDFWGNTPAFVLAGERLRLSVFDSSYVPSTKLFGENETITIDVGPRIDDYFGDSARTYFLRNGIIVSAAEAGEEEAEAMDFEAYLHGVFIKTVQPDMTFGDVHQKMSALVSENGYENLDLLDAYGHSIAASTDDFIIMEKGNERLLGSVNYFTFEPHIAKVGSSLAVKYEEIYYFDHGLVKMV</sequence>
<name>A0A1B6VKF9_9PROT</name>
<dbReference type="PATRIC" id="fig|38307.3.peg.1800"/>
<protein>
    <submittedName>
        <fullName evidence="2">Methionine aminopeptidase</fullName>
    </submittedName>
</protein>
<dbReference type="InterPro" id="IPR000994">
    <property type="entry name" value="Pept_M24"/>
</dbReference>
<accession>A0A1B6VKF9</accession>
<feature type="domain" description="Peptidase M24" evidence="1">
    <location>
        <begin position="12"/>
        <end position="225"/>
    </location>
</feature>
<dbReference type="Proteomes" id="UP000077786">
    <property type="component" value="Unassembled WGS sequence"/>
</dbReference>
<dbReference type="EMBL" id="LUTU01000007">
    <property type="protein sequence ID" value="OAJ67703.1"/>
    <property type="molecule type" value="Genomic_DNA"/>
</dbReference>
<dbReference type="SUPFAM" id="SSF55920">
    <property type="entry name" value="Creatinase/aminopeptidase"/>
    <property type="match status" value="1"/>
</dbReference>
<gene>
    <name evidence="2" type="ORF">A0123_01745</name>
</gene>
<dbReference type="Gene3D" id="3.90.230.10">
    <property type="entry name" value="Creatinase/methionine aminopeptidase superfamily"/>
    <property type="match status" value="1"/>
</dbReference>
<dbReference type="CDD" id="cd01066">
    <property type="entry name" value="APP_MetAP"/>
    <property type="match status" value="1"/>
</dbReference>
<evidence type="ECO:0000313" key="3">
    <source>
        <dbReference type="Proteomes" id="UP000077786"/>
    </source>
</evidence>
<dbReference type="InterPro" id="IPR036005">
    <property type="entry name" value="Creatinase/aminopeptidase-like"/>
</dbReference>
<keyword evidence="2" id="KW-0031">Aminopeptidase</keyword>
<dbReference type="OrthoDB" id="8418909at2"/>
<keyword evidence="2" id="KW-0378">Hydrolase</keyword>
<dbReference type="RefSeq" id="WP_083956371.1">
    <property type="nucleotide sequence ID" value="NZ_LUTU01000007.1"/>
</dbReference>